<evidence type="ECO:0008006" key="3">
    <source>
        <dbReference type="Google" id="ProtNLM"/>
    </source>
</evidence>
<evidence type="ECO:0000313" key="1">
    <source>
        <dbReference type="EMBL" id="NKX93100.1"/>
    </source>
</evidence>
<dbReference type="InterPro" id="IPR032580">
    <property type="entry name" value="SatD"/>
</dbReference>
<evidence type="ECO:0000313" key="2">
    <source>
        <dbReference type="Proteomes" id="UP000774283"/>
    </source>
</evidence>
<proteinExistence type="predicted"/>
<sequence>MISDRYALIVDIVRSRDLPDRAAAQQDVERAFARAGERVPLEVPLWATVGDEFQAVATRLADAVWTAGVARLLLPDGLDVRVGIGRGEIRDVAPGATGVPIQDGSAWWAARAAIDEAHERADADAPYTRTWYVSSTPDPEADALLTSQLVLRDRMLDAMTPAQRAYAGASALGQTQAEIAAAHGVTQPAVSQSLRRSGGAAVAASLRLLQEVAR</sequence>
<accession>A0A9X5FBE7</accession>
<dbReference type="EMBL" id="JAAXOW010000002">
    <property type="protein sequence ID" value="NKX93100.1"/>
    <property type="molecule type" value="Genomic_DNA"/>
</dbReference>
<gene>
    <name evidence="1" type="ORF">HF995_07405</name>
</gene>
<name>A0A9X5FBE7_9MICO</name>
<dbReference type="Pfam" id="PF16264">
    <property type="entry name" value="SatD"/>
    <property type="match status" value="1"/>
</dbReference>
<organism evidence="1 2">
    <name type="scientific">Sanguibacter hominis ATCC BAA-789</name>
    <dbReference type="NCBI Taxonomy" id="1312740"/>
    <lineage>
        <taxon>Bacteria</taxon>
        <taxon>Bacillati</taxon>
        <taxon>Actinomycetota</taxon>
        <taxon>Actinomycetes</taxon>
        <taxon>Micrococcales</taxon>
        <taxon>Sanguibacteraceae</taxon>
        <taxon>Sanguibacter</taxon>
    </lineage>
</organism>
<dbReference type="RefSeq" id="WP_168447180.1">
    <property type="nucleotide sequence ID" value="NZ_JAAXOW010000002.1"/>
</dbReference>
<dbReference type="AlphaFoldDB" id="A0A9X5FBE7"/>
<keyword evidence="2" id="KW-1185">Reference proteome</keyword>
<dbReference type="Proteomes" id="UP000774283">
    <property type="component" value="Unassembled WGS sequence"/>
</dbReference>
<comment type="caution">
    <text evidence="1">The sequence shown here is derived from an EMBL/GenBank/DDBJ whole genome shotgun (WGS) entry which is preliminary data.</text>
</comment>
<protein>
    <recommendedName>
        <fullName evidence="3">SatD family protein</fullName>
    </recommendedName>
</protein>
<reference evidence="1 2" key="1">
    <citation type="submission" date="2020-04" db="EMBL/GenBank/DDBJ databases">
        <title>MicrobeNet Type strains.</title>
        <authorList>
            <person name="Nicholson A.C."/>
        </authorList>
    </citation>
    <scope>NUCLEOTIDE SEQUENCE [LARGE SCALE GENOMIC DNA]</scope>
    <source>
        <strain evidence="1 2">ATCC BAA-789</strain>
    </source>
</reference>